<gene>
    <name evidence="10" type="ORF">TT172_LOCUS2278</name>
</gene>
<dbReference type="InterPro" id="IPR014746">
    <property type="entry name" value="Gln_synth/guanido_kin_cat_dom"/>
</dbReference>
<dbReference type="Gene3D" id="2.30.38.10">
    <property type="entry name" value="Luciferase, Domain 3"/>
    <property type="match status" value="1"/>
</dbReference>
<keyword evidence="8" id="KW-0472">Membrane</keyword>
<reference evidence="10 11" key="1">
    <citation type="submission" date="2018-04" db="EMBL/GenBank/DDBJ databases">
        <authorList>
            <person name="Huttner S."/>
            <person name="Dainat J."/>
        </authorList>
    </citation>
    <scope>NUCLEOTIDE SEQUENCE [LARGE SCALE GENOMIC DNA]</scope>
</reference>
<protein>
    <recommendedName>
        <fullName evidence="2">Glutamine synthetase</fullName>
    </recommendedName>
</protein>
<evidence type="ECO:0000259" key="9">
    <source>
        <dbReference type="PROSITE" id="PS51987"/>
    </source>
</evidence>
<evidence type="ECO:0000256" key="7">
    <source>
        <dbReference type="RuleBase" id="RU000384"/>
    </source>
</evidence>
<dbReference type="PANTHER" id="PTHR43785:SF12">
    <property type="entry name" value="TYPE-1 GLUTAMINE SYNTHETASE 2"/>
    <property type="match status" value="1"/>
</dbReference>
<dbReference type="GO" id="GO:0006542">
    <property type="term" value="P:glutamine biosynthetic process"/>
    <property type="evidence" value="ECO:0007669"/>
    <property type="project" value="InterPro"/>
</dbReference>
<dbReference type="Proteomes" id="UP000289323">
    <property type="component" value="Unassembled WGS sequence"/>
</dbReference>
<keyword evidence="4" id="KW-0547">Nucleotide-binding</keyword>
<accession>A0A446BBG2</accession>
<sequence length="1279" mass="138711">MEITAEDLPALLANDTAVKLAGVDVDGMLRGKLVSKKKFLSIAEAGFGFCSVVFGWDMHDMTYIRELKVSNKENGYRDIIAVPDLNSFRRIPWENNVPFFLVSFFDPDTKAPVSACPRGLLKTQVEKFAAKGYAAMAGAEYEFYQFKTPSSASNGAPSTAAYLRENTPQSLPPLTEGMFGYSLTRPVHNKDYYYDVFNTCQAFRCDLEGWHTESGPGVYEAALEFGEISQMADRASLFKYVVKSVATRHGITPCFMAKPRQGLPGNSGHMHVSLVDASSGNNLLFRGEPDPDPPYPDVAYLSDLGRHFLAGILEGLPDVMPMVAPTINSYKRLVENFWAPVTVSWGLEHRAASIRLIAPPTAKPGATRFEIRVPGADANPYYVLAAVLALGWRGVERKLQIPCPPLGKGEDVGGSSDRGVRLARSLREANDRFTRQGSIAREVFGDEFVDHFGGTREHEIRLWDEAVTDWEMRRYIETTIAITLADGLPAVVDHACAQLALLQGARRELRGAEGPLDGVVAEAGRLAAALNLVKEVAGLQTGEIGRHAQHVMQRAALLASGLMLMAAEGRRAGPEPRALEPGGREWAHVEALRDELRELRDELAGLVRGVNVGLVDGSARDGYRVSRRELVAVNEKVKTVLGVELRLAEGLKAELEGQSVAYAGSPAGSLPFKNTFAFAFGQPFQIVSDFVPPEQRLRRTEPERPIFVDNKSDRTLTFGRISKDALAVAAGLLALGLDPKDTVKLPPTPTCPAGPEIAPIVLIQLPNCLPFAPVLFGALAAGLTATLVSPALTSAEIAWILQNARPRAIITATACLPAMKDALAQQQDAAFFSAIPIFTVDAAADIYPDPQPAQPPASPALRSPTDWKALLTAKTAPPSTATGVLLSHHALNFSVASLWHDADYHRATPRPGQGQSQRQVWLGYVPFYHVFGLCNVFLLAVAAGATVYTMPSFHLETMVRAVQQRRVTYLHMAPPVAVMLAKAAVVEPYARGGAFASVVAGVTGGAPLGHEVVEEVYKRCGFRVRLGYGLSETCSTAMQRGIGEREMREQAGDTGRPHWGVELMIADGRRYAKKAGEQTTAAPVDVEGEVLVRAPCLLLAYLPVGVFSSGSKQPDMSVTEEALTADGWFRTGDVGALNADGRLRITDRLKELIKVRAYQVAPAELEAVLCSSEAVADAGVIGVYDQSEATEWPRAFVVPRAGRKNMSTAELEKLAGQLKALVEQRTAKYKWLVGGIVFVDQIPKSPSGKILRRVLKNGGEETKGVEVKLYEKKRRDAKL</sequence>
<evidence type="ECO:0000313" key="11">
    <source>
        <dbReference type="Proteomes" id="UP000289323"/>
    </source>
</evidence>
<dbReference type="PANTHER" id="PTHR43785">
    <property type="entry name" value="GAMMA-GLUTAMYLPUTRESCINE SYNTHETASE"/>
    <property type="match status" value="1"/>
</dbReference>
<dbReference type="FunFam" id="3.10.20.70:FF:000013">
    <property type="entry name" value="Glutamine synthetase bacteria"/>
    <property type="match status" value="1"/>
</dbReference>
<dbReference type="FunFam" id="3.30.590.10:FF:000005">
    <property type="entry name" value="Probable glutamine synthetase"/>
    <property type="match status" value="1"/>
</dbReference>
<dbReference type="GO" id="GO:0005524">
    <property type="term" value="F:ATP binding"/>
    <property type="evidence" value="ECO:0007669"/>
    <property type="project" value="UniProtKB-KW"/>
</dbReference>
<organism evidence="10 11">
    <name type="scientific">Thermothielavioides terrestris</name>
    <dbReference type="NCBI Taxonomy" id="2587410"/>
    <lineage>
        <taxon>Eukaryota</taxon>
        <taxon>Fungi</taxon>
        <taxon>Dikarya</taxon>
        <taxon>Ascomycota</taxon>
        <taxon>Pezizomycotina</taxon>
        <taxon>Sordariomycetes</taxon>
        <taxon>Sordariomycetidae</taxon>
        <taxon>Sordariales</taxon>
        <taxon>Chaetomiaceae</taxon>
        <taxon>Thermothielavioides</taxon>
    </lineage>
</organism>
<dbReference type="Gene3D" id="3.30.300.30">
    <property type="match status" value="1"/>
</dbReference>
<dbReference type="PROSITE" id="PS51987">
    <property type="entry name" value="GS_CATALYTIC"/>
    <property type="match status" value="1"/>
</dbReference>
<dbReference type="SUPFAM" id="SSF55931">
    <property type="entry name" value="Glutamine synthetase/guanido kinase"/>
    <property type="match status" value="1"/>
</dbReference>
<evidence type="ECO:0000256" key="5">
    <source>
        <dbReference type="ARBA" id="ARBA00022840"/>
    </source>
</evidence>
<evidence type="ECO:0000256" key="8">
    <source>
        <dbReference type="SAM" id="Phobius"/>
    </source>
</evidence>
<keyword evidence="8" id="KW-0812">Transmembrane</keyword>
<evidence type="ECO:0000256" key="2">
    <source>
        <dbReference type="ARBA" id="ARBA00021364"/>
    </source>
</evidence>
<dbReference type="Pfam" id="PF00120">
    <property type="entry name" value="Gln-synt_C"/>
    <property type="match status" value="1"/>
</dbReference>
<dbReference type="Pfam" id="PF00501">
    <property type="entry name" value="AMP-binding"/>
    <property type="match status" value="1"/>
</dbReference>
<dbReference type="InterPro" id="IPR008146">
    <property type="entry name" value="Gln_synth_cat_dom"/>
</dbReference>
<name>A0A446BBG2_9PEZI</name>
<dbReference type="Gene3D" id="3.40.50.980">
    <property type="match status" value="2"/>
</dbReference>
<keyword evidence="8" id="KW-1133">Transmembrane helix</keyword>
<dbReference type="EMBL" id="OUUZ01000001">
    <property type="protein sequence ID" value="SPQ19859.1"/>
    <property type="molecule type" value="Genomic_DNA"/>
</dbReference>
<evidence type="ECO:0000256" key="3">
    <source>
        <dbReference type="ARBA" id="ARBA00022598"/>
    </source>
</evidence>
<dbReference type="InterPro" id="IPR000873">
    <property type="entry name" value="AMP-dep_synth/lig_dom"/>
</dbReference>
<feature type="transmembrane region" description="Helical" evidence="8">
    <location>
        <begin position="927"/>
        <end position="950"/>
    </location>
</feature>
<dbReference type="SUPFAM" id="SSF54368">
    <property type="entry name" value="Glutamine synthetase, N-terminal domain"/>
    <property type="match status" value="1"/>
</dbReference>
<dbReference type="SUPFAM" id="SSF56801">
    <property type="entry name" value="Acetyl-CoA synthetase-like"/>
    <property type="match status" value="1"/>
</dbReference>
<feature type="domain" description="GS catalytic" evidence="9">
    <location>
        <begin position="117"/>
        <end position="524"/>
    </location>
</feature>
<comment type="similarity">
    <text evidence="1 6 7">Belongs to the glutamine synthetase family.</text>
</comment>
<dbReference type="GO" id="GO:0004356">
    <property type="term" value="F:glutamine synthetase activity"/>
    <property type="evidence" value="ECO:0007669"/>
    <property type="project" value="InterPro"/>
</dbReference>
<keyword evidence="3" id="KW-0436">Ligase</keyword>
<dbReference type="InterPro" id="IPR025110">
    <property type="entry name" value="AMP-bd_C"/>
</dbReference>
<keyword evidence="5" id="KW-0067">ATP-binding</keyword>
<dbReference type="GO" id="GO:0006576">
    <property type="term" value="P:biogenic amine metabolic process"/>
    <property type="evidence" value="ECO:0007669"/>
    <property type="project" value="UniProtKB-ARBA"/>
</dbReference>
<dbReference type="InterPro" id="IPR045851">
    <property type="entry name" value="AMP-bd_C_sf"/>
</dbReference>
<dbReference type="SMART" id="SM01230">
    <property type="entry name" value="Gln-synt_C"/>
    <property type="match status" value="1"/>
</dbReference>
<dbReference type="Pfam" id="PF13193">
    <property type="entry name" value="AMP-binding_C"/>
    <property type="match status" value="1"/>
</dbReference>
<evidence type="ECO:0000313" key="10">
    <source>
        <dbReference type="EMBL" id="SPQ19859.1"/>
    </source>
</evidence>
<evidence type="ECO:0000256" key="4">
    <source>
        <dbReference type="ARBA" id="ARBA00022741"/>
    </source>
</evidence>
<dbReference type="Gene3D" id="3.10.20.70">
    <property type="entry name" value="Glutamine synthetase, N-terminal domain"/>
    <property type="match status" value="1"/>
</dbReference>
<dbReference type="Gene3D" id="3.30.590.10">
    <property type="entry name" value="Glutamine synthetase/guanido kinase, catalytic domain"/>
    <property type="match status" value="1"/>
</dbReference>
<evidence type="ECO:0000256" key="6">
    <source>
        <dbReference type="PROSITE-ProRule" id="PRU01331"/>
    </source>
</evidence>
<dbReference type="AlphaFoldDB" id="A0A446BBG2"/>
<evidence type="ECO:0000256" key="1">
    <source>
        <dbReference type="ARBA" id="ARBA00009897"/>
    </source>
</evidence>
<dbReference type="InterPro" id="IPR036651">
    <property type="entry name" value="Gln_synt_N_sf"/>
</dbReference>
<proteinExistence type="inferred from homology"/>